<evidence type="ECO:0000256" key="3">
    <source>
        <dbReference type="ARBA" id="ARBA00023163"/>
    </source>
</evidence>
<feature type="region of interest" description="Disordered" evidence="5">
    <location>
        <begin position="1433"/>
        <end position="1497"/>
    </location>
</feature>
<dbReference type="Pfam" id="PF15090">
    <property type="entry name" value="DUF4553"/>
    <property type="match status" value="1"/>
</dbReference>
<feature type="compositionally biased region" description="Basic residues" evidence="5">
    <location>
        <begin position="784"/>
        <end position="793"/>
    </location>
</feature>
<feature type="compositionally biased region" description="Basic and acidic residues" evidence="5">
    <location>
        <begin position="1449"/>
        <end position="1468"/>
    </location>
</feature>
<dbReference type="InterPro" id="IPR028104">
    <property type="entry name" value="DUF4553"/>
</dbReference>
<evidence type="ECO:0000256" key="2">
    <source>
        <dbReference type="ARBA" id="ARBA00023125"/>
    </source>
</evidence>
<feature type="region of interest" description="Disordered" evidence="5">
    <location>
        <begin position="547"/>
        <end position="568"/>
    </location>
</feature>
<evidence type="ECO:0000256" key="5">
    <source>
        <dbReference type="SAM" id="MobiDB-lite"/>
    </source>
</evidence>
<dbReference type="PANTHER" id="PTHR21545">
    <property type="entry name" value="TRANSCRIPTION FACTOR MLR1/2"/>
    <property type="match status" value="1"/>
</dbReference>
<keyword evidence="4" id="KW-0539">Nucleus</keyword>
<feature type="compositionally biased region" description="Basic residues" evidence="5">
    <location>
        <begin position="801"/>
        <end position="812"/>
    </location>
</feature>
<evidence type="ECO:0000313" key="6">
    <source>
        <dbReference type="EMBL" id="KAL2098200.1"/>
    </source>
</evidence>
<protein>
    <recommendedName>
        <fullName evidence="8">Ligand-dependent nuclear receptor corepressor-like protein</fullName>
    </recommendedName>
</protein>
<keyword evidence="2" id="KW-0238">DNA-binding</keyword>
<feature type="region of interest" description="Disordered" evidence="5">
    <location>
        <begin position="600"/>
        <end position="629"/>
    </location>
</feature>
<dbReference type="PANTHER" id="PTHR21545:SF10">
    <property type="entry name" value="LIGAND-DEPENDENT NUCLEAR RECEPTOR COREPRESSOR-LIKE PROTEIN"/>
    <property type="match status" value="1"/>
</dbReference>
<accession>A0ABD1KG60</accession>
<proteinExistence type="predicted"/>
<evidence type="ECO:0000256" key="4">
    <source>
        <dbReference type="ARBA" id="ARBA00023242"/>
    </source>
</evidence>
<feature type="region of interest" description="Disordered" evidence="5">
    <location>
        <begin position="293"/>
        <end position="316"/>
    </location>
</feature>
<gene>
    <name evidence="6" type="ORF">ACEWY4_007407</name>
</gene>
<feature type="region of interest" description="Disordered" evidence="5">
    <location>
        <begin position="927"/>
        <end position="954"/>
    </location>
</feature>
<sequence>MEMYNIVSYSYLYSSLKTHEDKDQEVENTDTSWIKSEDRSTVLEMVLSSLCPYHKRLLYCILKFMHEDYTVPLGLRDSHHLTPSSEQACCHNGRKVCDNGGSNTCCLRSCQLTCSVTSVCVCLKNLHSLACPSVSLSCIRKVCSSSAVCHSHQETLSCTYHACRDHPCVMHIKTMGSIATQTAHQQTYLNTHESCHSPSPPPLSPMPLDSDLKMAESHSLNQSSECKPHCIQPPFLEEETSAFSCLVKTNQAVGCTNDDNQVDIKGNARKPLEEHGSLMGDLMDRITEKLKSITPQEEKKCILPASPSPESKDNSHLKEIITKVLHSTNENDYDLDKLLQQHESNKSRSPQTRSRSRQETLAAMSISPDQPSVRRQNLQIKMDIARLAPHVYKKRLGKQKKKLDYTDSKSALHFNLEERLPASLELDAPEEFNHQMHEVPQDSDVPPKPEIDNCDHTMENNGYKEEEKIPSSEGEICEKRTGTIQKKRRHKCLPVSDPVETTRSRRNIVPPQRFSSYVTEPRKMYFAACFSENIFFRRAPKETALKDDTTTETINTSSEITNQSPKSDTEVCQSLKLSSDHVSIDIDSATAATPFHQCQTEEQKKTNQSCSQQTSETEAVSLNSTRPSRKCRTVLNRSPEKLPLTVERKRPQNNTSTVGSLAISTDEQLTESQMCPSEISYTSPIKLMFVSPVIGEEGLRYVLKSASANLTKGEEFDPCEASSWGRPDDATENNQDIVHQISSPNPVESERDENSSHQNVLVSDTASLPAISNTEVHNREVTPVKRRPGRPKKLGPQIQKPAKRPIGRPPKHKMLDPGGGFFTDKDKSVKDKASGSSCEDESSSKNLKITVVYGRSRRSRRLVSESREQAEYVNEAQCPGQHSDNCTKSMVMDCVEKNGTDADSLSEMPKEQMEDLHFVRPVKERKCTPHSSSHIKCQKQNDTGAVRKPGRPPKVKISGISVTVTTVSPRQRKIHMNREIKDSPPRRRYLLSQYNKSTEYNEPKKIKDEQCKETVAVSDPESTEGKAPEVAVRHSVRERKPSIYLLHSVATSRSFSHSNALLRRSRKVLLNKANSETKKLDHLKGTTQNALSINHTVKTVTNMKDLSQFSDISVDSIFTSSEPLRWWPTSASPKTLNEESERRIKLMSSTWISGLTETNSDDLKPRISSKANSSKKIPVSAVKMLFDRHYNMDKLCTWFMQTTETQSLAIVKKASARNPYEIMHSNPLRVSSRTNVCPSPQSERLRKPVKKFAKVVPKTPKMHQQAQVIMCNKLQAKRLSLQRSLGKMPAVTQTERVETTWEKYRNTLQRVRSKFNTKTSQRCHSKTPPDVVTECEVSFVSNIPRPTVDQGPVPPQIVDTLTTFLTDERIDPSGILTKEERISSKAWSPESLKECRVFLKKINSPDNELTAEECNICTVEPCHVMPSKYSTTAEHKEMEKAAAKGVRSPSRDLKPHSLQKEQHESDRVKRGKHKSLSRSESPPAKAARQSRSSRGLSTAKWSDFVLGNCFS</sequence>
<feature type="compositionally biased region" description="Basic and acidic residues" evidence="5">
    <location>
        <begin position="1433"/>
        <end position="1442"/>
    </location>
</feature>
<keyword evidence="1" id="KW-0805">Transcription regulation</keyword>
<dbReference type="EMBL" id="JBHFQA010000006">
    <property type="protein sequence ID" value="KAL2098200.1"/>
    <property type="molecule type" value="Genomic_DNA"/>
</dbReference>
<feature type="compositionally biased region" description="Polar residues" evidence="5">
    <location>
        <begin position="929"/>
        <end position="943"/>
    </location>
</feature>
<keyword evidence="3" id="KW-0804">Transcription</keyword>
<feature type="compositionally biased region" description="Low complexity" evidence="5">
    <location>
        <begin position="551"/>
        <end position="562"/>
    </location>
</feature>
<dbReference type="Proteomes" id="UP001591681">
    <property type="component" value="Unassembled WGS sequence"/>
</dbReference>
<name>A0ABD1KG60_9TELE</name>
<reference evidence="6 7" key="1">
    <citation type="submission" date="2024-09" db="EMBL/GenBank/DDBJ databases">
        <title>A chromosome-level genome assembly of Gray's grenadier anchovy, Coilia grayii.</title>
        <authorList>
            <person name="Fu Z."/>
        </authorList>
    </citation>
    <scope>NUCLEOTIDE SEQUENCE [LARGE SCALE GENOMIC DNA]</scope>
    <source>
        <strain evidence="6">G4</strain>
        <tissue evidence="6">Muscle</tissue>
    </source>
</reference>
<comment type="caution">
    <text evidence="6">The sequence shown here is derived from an EMBL/GenBank/DDBJ whole genome shotgun (WGS) entry which is preliminary data.</text>
</comment>
<evidence type="ECO:0008006" key="8">
    <source>
        <dbReference type="Google" id="ProtNLM"/>
    </source>
</evidence>
<organism evidence="6 7">
    <name type="scientific">Coilia grayii</name>
    <name type="common">Gray's grenadier anchovy</name>
    <dbReference type="NCBI Taxonomy" id="363190"/>
    <lineage>
        <taxon>Eukaryota</taxon>
        <taxon>Metazoa</taxon>
        <taxon>Chordata</taxon>
        <taxon>Craniata</taxon>
        <taxon>Vertebrata</taxon>
        <taxon>Euteleostomi</taxon>
        <taxon>Actinopterygii</taxon>
        <taxon>Neopterygii</taxon>
        <taxon>Teleostei</taxon>
        <taxon>Clupei</taxon>
        <taxon>Clupeiformes</taxon>
        <taxon>Clupeoidei</taxon>
        <taxon>Engraulidae</taxon>
        <taxon>Coilinae</taxon>
        <taxon>Coilia</taxon>
    </lineage>
</organism>
<feature type="compositionally biased region" description="Polar residues" evidence="5">
    <location>
        <begin position="606"/>
        <end position="626"/>
    </location>
</feature>
<feature type="region of interest" description="Disordered" evidence="5">
    <location>
        <begin position="764"/>
        <end position="842"/>
    </location>
</feature>
<feature type="compositionally biased region" description="Polar residues" evidence="5">
    <location>
        <begin position="764"/>
        <end position="775"/>
    </location>
</feature>
<feature type="compositionally biased region" description="Basic and acidic residues" evidence="5">
    <location>
        <begin position="823"/>
        <end position="833"/>
    </location>
</feature>
<keyword evidence="7" id="KW-1185">Reference proteome</keyword>
<dbReference type="GO" id="GO:0003677">
    <property type="term" value="F:DNA binding"/>
    <property type="evidence" value="ECO:0007669"/>
    <property type="project" value="UniProtKB-KW"/>
</dbReference>
<feature type="region of interest" description="Disordered" evidence="5">
    <location>
        <begin position="342"/>
        <end position="374"/>
    </location>
</feature>
<evidence type="ECO:0000256" key="1">
    <source>
        <dbReference type="ARBA" id="ARBA00023015"/>
    </source>
</evidence>
<evidence type="ECO:0000313" key="7">
    <source>
        <dbReference type="Proteomes" id="UP001591681"/>
    </source>
</evidence>